<organism evidence="1 2">
    <name type="scientific">Noviluteimonas caseinilytica</name>
    <dbReference type="NCBI Taxonomy" id="2675101"/>
    <lineage>
        <taxon>Bacteria</taxon>
        <taxon>Pseudomonadati</taxon>
        <taxon>Pseudomonadota</taxon>
        <taxon>Gammaproteobacteria</taxon>
        <taxon>Lysobacterales</taxon>
        <taxon>Lysobacteraceae</taxon>
        <taxon>Noviluteimonas</taxon>
    </lineage>
</organism>
<reference evidence="1 2" key="1">
    <citation type="submission" date="2021-03" db="EMBL/GenBank/DDBJ databases">
        <title>Complete Genome Sequences of Two Lysobacter Strains Isolated from Sea Water (Lysobacter caseinilyticus) and Soil (Lysobacter helvus) in South Korea.</title>
        <authorList>
            <person name="Watanabe Y."/>
            <person name="Arakawa K."/>
        </authorList>
    </citation>
    <scope>NUCLEOTIDE SEQUENCE [LARGE SCALE GENOMIC DNA]</scope>
    <source>
        <strain evidence="1 2">KVB24</strain>
    </source>
</reference>
<name>A0ABN6FW97_9GAMM</name>
<accession>A0ABN6FW97</accession>
<keyword evidence="2" id="KW-1185">Reference proteome</keyword>
<evidence type="ECO:0000313" key="2">
    <source>
        <dbReference type="Proteomes" id="UP000681317"/>
    </source>
</evidence>
<proteinExistence type="predicted"/>
<dbReference type="Proteomes" id="UP000681317">
    <property type="component" value="Chromosome"/>
</dbReference>
<dbReference type="EMBL" id="AP024545">
    <property type="protein sequence ID" value="BCT93729.1"/>
    <property type="molecule type" value="Genomic_DNA"/>
</dbReference>
<evidence type="ECO:0008006" key="3">
    <source>
        <dbReference type="Google" id="ProtNLM"/>
    </source>
</evidence>
<evidence type="ECO:0000313" key="1">
    <source>
        <dbReference type="EMBL" id="BCT93729.1"/>
    </source>
</evidence>
<protein>
    <recommendedName>
        <fullName evidence="3">Secreted protein</fullName>
    </recommendedName>
</protein>
<dbReference type="RefSeq" id="WP_213434650.1">
    <property type="nucleotide sequence ID" value="NZ_AP024545.1"/>
</dbReference>
<gene>
    <name evidence="1" type="ORF">LYSCAS_27530</name>
</gene>
<sequence>MNTRTTALLVGIAVIAALGLTTVQRERAHAATASARAVMAGTAAAGSDADVQTEAQRTTPGVIAGVPKSRMVVAYRLDPSVTSGLFMGDRWVTPERYAFAQEGTKFVVQAKMQAIDDEGSDPLDLSGNWASRDPEMVALTREADGVVTIEVRKPGRTELVASAGGQTRTLQVTAKQTPDSMQVAIVQPAR</sequence>